<comment type="similarity">
    <text evidence="1 5">Belongs to the NAD(P)-dependent epimerase/dehydratase family. Fucose synthase subfamily.</text>
</comment>
<dbReference type="InterPro" id="IPR028614">
    <property type="entry name" value="GDP_fucose/colitose_synth"/>
</dbReference>
<dbReference type="GO" id="GO:0042351">
    <property type="term" value="P:'de novo' GDP-L-fucose biosynthetic process"/>
    <property type="evidence" value="ECO:0007669"/>
    <property type="project" value="UniProtKB-UniRule"/>
</dbReference>
<comment type="caution">
    <text evidence="7">The sequence shown here is derived from an EMBL/GenBank/DDBJ whole genome shotgun (WGS) entry which is preliminary data.</text>
</comment>
<name>A0A2H0X721_UNCKA</name>
<keyword evidence="3 5" id="KW-0560">Oxidoreductase</keyword>
<dbReference type="PANTHER" id="PTHR43238">
    <property type="entry name" value="GDP-L-FUCOSE SYNTHASE"/>
    <property type="match status" value="1"/>
</dbReference>
<dbReference type="UniPathway" id="UPA00128">
    <property type="reaction ID" value="UER00191"/>
</dbReference>
<feature type="active site" description="Proton donor/acceptor" evidence="5">
    <location>
        <position position="137"/>
    </location>
</feature>
<dbReference type="GO" id="GO:0050577">
    <property type="term" value="F:GDP-L-fucose synthase activity"/>
    <property type="evidence" value="ECO:0007669"/>
    <property type="project" value="UniProtKB-UniRule"/>
</dbReference>
<comment type="catalytic activity">
    <reaction evidence="5">
        <text>GDP-beta-L-fucose + NADP(+) = GDP-4-dehydro-alpha-D-rhamnose + NADPH + H(+)</text>
        <dbReference type="Rhea" id="RHEA:18885"/>
        <dbReference type="ChEBI" id="CHEBI:15378"/>
        <dbReference type="ChEBI" id="CHEBI:57273"/>
        <dbReference type="ChEBI" id="CHEBI:57783"/>
        <dbReference type="ChEBI" id="CHEBI:57964"/>
        <dbReference type="ChEBI" id="CHEBI:58349"/>
        <dbReference type="EC" id="1.1.1.271"/>
    </reaction>
</comment>
<dbReference type="HAMAP" id="MF_00956">
    <property type="entry name" value="GDP_fucose_synth"/>
    <property type="match status" value="1"/>
</dbReference>
<feature type="binding site" evidence="5">
    <location>
        <position position="141"/>
    </location>
    <ligand>
        <name>NADP(+)</name>
        <dbReference type="ChEBI" id="CHEBI:58349"/>
    </ligand>
</feature>
<feature type="binding site" evidence="5">
    <location>
        <position position="203"/>
    </location>
    <ligand>
        <name>substrate</name>
    </ligand>
</feature>
<dbReference type="EMBL" id="PEYW01000039">
    <property type="protein sequence ID" value="PIS20635.1"/>
    <property type="molecule type" value="Genomic_DNA"/>
</dbReference>
<reference evidence="8" key="1">
    <citation type="submission" date="2017-09" db="EMBL/GenBank/DDBJ databases">
        <title>Depth-based differentiation of microbial function through sediment-hosted aquifers and enrichment of novel symbionts in the deep terrestrial subsurface.</title>
        <authorList>
            <person name="Probst A.J."/>
            <person name="Ladd B."/>
            <person name="Jarett J.K."/>
            <person name="Geller-Mcgrath D.E."/>
            <person name="Sieber C.M.K."/>
            <person name="Emerson J.B."/>
            <person name="Anantharaman K."/>
            <person name="Thomas B.C."/>
            <person name="Malmstrom R."/>
            <person name="Stieglmeier M."/>
            <person name="Klingl A."/>
            <person name="Woyke T."/>
            <person name="Ryan C.M."/>
            <person name="Banfield J.F."/>
        </authorList>
    </citation>
    <scope>NUCLEOTIDE SEQUENCE [LARGE SCALE GENOMIC DNA]</scope>
</reference>
<evidence type="ECO:0000256" key="5">
    <source>
        <dbReference type="HAMAP-Rule" id="MF_00956"/>
    </source>
</evidence>
<dbReference type="GO" id="GO:0070401">
    <property type="term" value="F:NADP+ binding"/>
    <property type="evidence" value="ECO:0007669"/>
    <property type="project" value="UniProtKB-UniRule"/>
</dbReference>
<dbReference type="EC" id="1.1.1.271" evidence="5"/>
<feature type="site" description="Important for catalytic activity" evidence="5">
    <location>
        <position position="110"/>
    </location>
</feature>
<accession>A0A2H0X721</accession>
<comment type="pathway">
    <text evidence="5">Nucleotide-sugar biosynthesis; GDP-L-fucose biosynthesis via de novo pathway; GDP-L-fucose from GDP-alpha-D-mannose: step 2/2.</text>
</comment>
<dbReference type="SUPFAM" id="SSF51735">
    <property type="entry name" value="NAD(P)-binding Rossmann-fold domains"/>
    <property type="match status" value="1"/>
</dbReference>
<evidence type="ECO:0000313" key="8">
    <source>
        <dbReference type="Proteomes" id="UP000231414"/>
    </source>
</evidence>
<feature type="domain" description="NAD-dependent epimerase/dehydratase" evidence="6">
    <location>
        <begin position="7"/>
        <end position="238"/>
    </location>
</feature>
<keyword evidence="5" id="KW-0511">Multifunctional enzyme</keyword>
<comment type="caution">
    <text evidence="5">Lacks conserved residue(s) required for the propagation of feature annotation.</text>
</comment>
<dbReference type="CDD" id="cd05239">
    <property type="entry name" value="GDP_FS_SDR_e"/>
    <property type="match status" value="1"/>
</dbReference>
<feature type="binding site" evidence="5">
    <location>
        <position position="270"/>
    </location>
    <ligand>
        <name>substrate</name>
    </ligand>
</feature>
<sequence>MDKFDSIYIAGHTGLVGSALVRLLTKEGYTNLVCRDSSQLDLTNQSAVEDFFKKEHPSYVFLAAAKVGGIKANSELPAEFITRNLQIQTNIIHSAWKYGVKKLIFPSCCCVYPYLSPQPMRVGYLLTGPFEPTNEAFAAAKIAGMIMCQSYFRQYGCRFISCIGANLYGPNDDLDLAGSHFLPAIIQKFHQAKIDKCPNAQLWGTGSARRELLHVDDFAQALVFLMDKYNSFEFINVGTDEDYSIKEIALMVKQVVGYEGDLIFDTSKPDGMPRKALDSAILRGLGWKPEINLVDGIAQVYEDIKNRLSS</sequence>
<dbReference type="PANTHER" id="PTHR43238:SF1">
    <property type="entry name" value="GDP-L-FUCOSE SYNTHASE"/>
    <property type="match status" value="1"/>
</dbReference>
<evidence type="ECO:0000313" key="7">
    <source>
        <dbReference type="EMBL" id="PIS20635.1"/>
    </source>
</evidence>
<proteinExistence type="inferred from homology"/>
<gene>
    <name evidence="5" type="primary">fcl</name>
    <name evidence="7" type="ORF">COT52_02710</name>
</gene>
<keyword evidence="4 5" id="KW-0413">Isomerase</keyword>
<dbReference type="InterPro" id="IPR001509">
    <property type="entry name" value="Epimerase_deHydtase"/>
</dbReference>
<feature type="binding site" evidence="5">
    <location>
        <position position="210"/>
    </location>
    <ligand>
        <name>substrate</name>
    </ligand>
</feature>
<comment type="function">
    <text evidence="5">Catalyzes the two-step NADP-dependent conversion of GDP-4-dehydro-6-deoxy-D-mannose to GDP-fucose, involving an epimerase and a reductase reaction.</text>
</comment>
<evidence type="ECO:0000256" key="1">
    <source>
        <dbReference type="ARBA" id="ARBA00005959"/>
    </source>
</evidence>
<dbReference type="Pfam" id="PF01370">
    <property type="entry name" value="Epimerase"/>
    <property type="match status" value="1"/>
</dbReference>
<organism evidence="7 8">
    <name type="scientific">candidate division WWE3 bacterium CG08_land_8_20_14_0_20_43_13</name>
    <dbReference type="NCBI Taxonomy" id="1975087"/>
    <lineage>
        <taxon>Bacteria</taxon>
        <taxon>Katanobacteria</taxon>
    </lineage>
</organism>
<dbReference type="Gene3D" id="3.90.25.10">
    <property type="entry name" value="UDP-galactose 4-epimerase, domain 1"/>
    <property type="match status" value="1"/>
</dbReference>
<protein>
    <recommendedName>
        <fullName evidence="5">GDP-L-fucose synthase</fullName>
        <ecNumber evidence="5">1.1.1.271</ecNumber>
    </recommendedName>
    <alternativeName>
        <fullName evidence="5">GDP-4-keto-6-deoxy-D-mannose-3,5-epimerase-4-reductase</fullName>
    </alternativeName>
</protein>
<feature type="binding site" evidence="5">
    <location>
        <position position="188"/>
    </location>
    <ligand>
        <name>substrate</name>
    </ligand>
</feature>
<evidence type="ECO:0000256" key="4">
    <source>
        <dbReference type="ARBA" id="ARBA00023235"/>
    </source>
</evidence>
<dbReference type="InterPro" id="IPR036291">
    <property type="entry name" value="NAD(P)-bd_dom_sf"/>
</dbReference>
<feature type="binding site" evidence="5">
    <location>
        <position position="180"/>
    </location>
    <ligand>
        <name>NADP(+)</name>
        <dbReference type="ChEBI" id="CHEBI:58349"/>
    </ligand>
</feature>
<dbReference type="GO" id="GO:0016853">
    <property type="term" value="F:isomerase activity"/>
    <property type="evidence" value="ECO:0007669"/>
    <property type="project" value="UniProtKB-KW"/>
</dbReference>
<evidence type="ECO:0000256" key="3">
    <source>
        <dbReference type="ARBA" id="ARBA00023002"/>
    </source>
</evidence>
<evidence type="ECO:0000259" key="6">
    <source>
        <dbReference type="Pfam" id="PF01370"/>
    </source>
</evidence>
<dbReference type="AlphaFoldDB" id="A0A2H0X721"/>
<keyword evidence="2 5" id="KW-0521">NADP</keyword>
<evidence type="ECO:0000256" key="2">
    <source>
        <dbReference type="ARBA" id="ARBA00022857"/>
    </source>
</evidence>
<dbReference type="Proteomes" id="UP000231414">
    <property type="component" value="Unassembled WGS sequence"/>
</dbReference>
<feature type="binding site" evidence="5">
    <location>
        <begin position="11"/>
        <end position="17"/>
    </location>
    <ligand>
        <name>NADP(+)</name>
        <dbReference type="ChEBI" id="CHEBI:58349"/>
    </ligand>
</feature>
<dbReference type="Gene3D" id="3.40.50.720">
    <property type="entry name" value="NAD(P)-binding Rossmann-like Domain"/>
    <property type="match status" value="1"/>
</dbReference>